<feature type="transmembrane region" description="Helical" evidence="1">
    <location>
        <begin position="340"/>
        <end position="362"/>
    </location>
</feature>
<keyword evidence="3" id="KW-1185">Reference proteome</keyword>
<gene>
    <name evidence="2" type="ORF">SDRG_15418</name>
</gene>
<reference evidence="2 3" key="1">
    <citation type="submission" date="2012-04" db="EMBL/GenBank/DDBJ databases">
        <title>The Genome Sequence of Saprolegnia declina VS20.</title>
        <authorList>
            <consortium name="The Broad Institute Genome Sequencing Platform"/>
            <person name="Russ C."/>
            <person name="Nusbaum C."/>
            <person name="Tyler B."/>
            <person name="van West P."/>
            <person name="Dieguez-Uribeondo J."/>
            <person name="de Bruijn I."/>
            <person name="Tripathy S."/>
            <person name="Jiang R."/>
            <person name="Young S.K."/>
            <person name="Zeng Q."/>
            <person name="Gargeya S."/>
            <person name="Fitzgerald M."/>
            <person name="Haas B."/>
            <person name="Abouelleil A."/>
            <person name="Alvarado L."/>
            <person name="Arachchi H.M."/>
            <person name="Berlin A."/>
            <person name="Chapman S.B."/>
            <person name="Goldberg J."/>
            <person name="Griggs A."/>
            <person name="Gujja S."/>
            <person name="Hansen M."/>
            <person name="Howarth C."/>
            <person name="Imamovic A."/>
            <person name="Larimer J."/>
            <person name="McCowen C."/>
            <person name="Montmayeur A."/>
            <person name="Murphy C."/>
            <person name="Neiman D."/>
            <person name="Pearson M."/>
            <person name="Priest M."/>
            <person name="Roberts A."/>
            <person name="Saif S."/>
            <person name="Shea T."/>
            <person name="Sisk P."/>
            <person name="Sykes S."/>
            <person name="Wortman J."/>
            <person name="Nusbaum C."/>
            <person name="Birren B."/>
        </authorList>
    </citation>
    <scope>NUCLEOTIDE SEQUENCE [LARGE SCALE GENOMIC DNA]</scope>
    <source>
        <strain evidence="2 3">VS20</strain>
    </source>
</reference>
<evidence type="ECO:0000256" key="1">
    <source>
        <dbReference type="SAM" id="Phobius"/>
    </source>
</evidence>
<feature type="transmembrane region" description="Helical" evidence="1">
    <location>
        <begin position="253"/>
        <end position="275"/>
    </location>
</feature>
<dbReference type="InParanoid" id="T0R3Z9"/>
<accession>T0R3Z9</accession>
<dbReference type="OrthoDB" id="78949at2759"/>
<dbReference type="Proteomes" id="UP000030762">
    <property type="component" value="Unassembled WGS sequence"/>
</dbReference>
<dbReference type="RefSeq" id="XP_008619811.1">
    <property type="nucleotide sequence ID" value="XM_008621589.1"/>
</dbReference>
<evidence type="ECO:0000313" key="3">
    <source>
        <dbReference type="Proteomes" id="UP000030762"/>
    </source>
</evidence>
<proteinExistence type="predicted"/>
<feature type="transmembrane region" description="Helical" evidence="1">
    <location>
        <begin position="171"/>
        <end position="192"/>
    </location>
</feature>
<dbReference type="VEuPathDB" id="FungiDB:SDRG_15418"/>
<protein>
    <submittedName>
        <fullName evidence="2">Uncharacterized protein</fullName>
    </submittedName>
</protein>
<name>T0R3Z9_SAPDV</name>
<sequence>MSASGVITRITPSRQQYIFGAVLARLSLHDDDYSSVCRHEPTFATQCSVYLPTTLWYIDQFMQLPPTIAREAVQMQSRVQAMDISFLNFIKTSAIAPLTLQRVNLLDATESDFGFFAWLFLYDWVLGVREVVSFQGDNGVLTLLTDSQSPLSQATQAWEVPGNIAQYLHSGVLYVTGVMIAVASLAFVYILVLRGHFEGWNMLELGRVGGIVWVGRPFLLLRSVTAMVVLSTATLQLQYSGYISYFTTIQDPWYKTVLAANEVTWLITIVNDVLLVITGEYAYYYVSLNSYLVWAVVALLTLLSPVTPTTSLALTCRLTHVDLDAACTVGVIDIGSLRRMLLLVATVLVSHIACYGLVKLLFRASSAAQAPSLFLSSGAKYQFTHEPWRYNNVYYVDRASAALDGLLTLRWNTSLVVLDVKIWRAFAIPMSATMDAPDALAAALPLLD</sequence>
<feature type="transmembrane region" description="Helical" evidence="1">
    <location>
        <begin position="282"/>
        <end position="303"/>
    </location>
</feature>
<keyword evidence="1" id="KW-0472">Membrane</keyword>
<keyword evidence="1" id="KW-1133">Transmembrane helix</keyword>
<keyword evidence="1" id="KW-0812">Transmembrane</keyword>
<dbReference type="GeneID" id="19956145"/>
<evidence type="ECO:0000313" key="2">
    <source>
        <dbReference type="EMBL" id="EQC26768.1"/>
    </source>
</evidence>
<dbReference type="AlphaFoldDB" id="T0R3Z9"/>
<organism evidence="2 3">
    <name type="scientific">Saprolegnia diclina (strain VS20)</name>
    <dbReference type="NCBI Taxonomy" id="1156394"/>
    <lineage>
        <taxon>Eukaryota</taxon>
        <taxon>Sar</taxon>
        <taxon>Stramenopiles</taxon>
        <taxon>Oomycota</taxon>
        <taxon>Saprolegniomycetes</taxon>
        <taxon>Saprolegniales</taxon>
        <taxon>Saprolegniaceae</taxon>
        <taxon>Saprolegnia</taxon>
    </lineage>
</organism>
<dbReference type="EMBL" id="JH767222">
    <property type="protein sequence ID" value="EQC26768.1"/>
    <property type="molecule type" value="Genomic_DNA"/>
</dbReference>